<evidence type="ECO:0000256" key="11">
    <source>
        <dbReference type="ARBA" id="ARBA00032235"/>
    </source>
</evidence>
<organism evidence="15 16">
    <name type="scientific">Ligilactobacillus faecis</name>
    <dbReference type="NCBI Taxonomy" id="762833"/>
    <lineage>
        <taxon>Bacteria</taxon>
        <taxon>Bacillati</taxon>
        <taxon>Bacillota</taxon>
        <taxon>Bacilli</taxon>
        <taxon>Lactobacillales</taxon>
        <taxon>Lactobacillaceae</taxon>
        <taxon>Ligilactobacillus</taxon>
    </lineage>
</organism>
<dbReference type="Pfam" id="PF13342">
    <property type="entry name" value="Toprim_Crpt"/>
    <property type="match status" value="1"/>
</dbReference>
<dbReference type="InterPro" id="IPR003601">
    <property type="entry name" value="Topo_IA_2"/>
</dbReference>
<dbReference type="PANTHER" id="PTHR11390">
    <property type="entry name" value="PROKARYOTIC DNA TOPOISOMERASE"/>
    <property type="match status" value="1"/>
</dbReference>
<name>A0ABV4DME9_9LACO</name>
<dbReference type="SMART" id="SM00493">
    <property type="entry name" value="TOPRIM"/>
    <property type="match status" value="1"/>
</dbReference>
<dbReference type="InterPro" id="IPR000380">
    <property type="entry name" value="Topo_IA"/>
</dbReference>
<dbReference type="CDD" id="cd03362">
    <property type="entry name" value="TOPRIM_TopoIA_TopoIII"/>
    <property type="match status" value="1"/>
</dbReference>
<dbReference type="InterPro" id="IPR013497">
    <property type="entry name" value="Topo_IA_cen"/>
</dbReference>
<evidence type="ECO:0000256" key="4">
    <source>
        <dbReference type="ARBA" id="ARBA00022723"/>
    </source>
</evidence>
<dbReference type="InterPro" id="IPR023406">
    <property type="entry name" value="Topo_IA_AS"/>
</dbReference>
<protein>
    <recommendedName>
        <fullName evidence="3">DNA topoisomerase</fullName>
        <ecNumber evidence="3">5.6.2.1</ecNumber>
    </recommendedName>
    <alternativeName>
        <fullName evidence="12">Omega-protein</fullName>
    </alternativeName>
    <alternativeName>
        <fullName evidence="11">Relaxing enzyme</fullName>
    </alternativeName>
    <alternativeName>
        <fullName evidence="9">Swivelase</fullName>
    </alternativeName>
    <alternativeName>
        <fullName evidence="10">Untwisting enzyme</fullName>
    </alternativeName>
</protein>
<dbReference type="SUPFAM" id="SSF56712">
    <property type="entry name" value="Prokaryotic type I DNA topoisomerase"/>
    <property type="match status" value="1"/>
</dbReference>
<comment type="catalytic activity">
    <reaction evidence="1">
        <text>ATP-independent breakage of single-stranded DNA, followed by passage and rejoining.</text>
        <dbReference type="EC" id="5.6.2.1"/>
    </reaction>
</comment>
<dbReference type="EC" id="5.6.2.1" evidence="3"/>
<dbReference type="InterPro" id="IPR013825">
    <property type="entry name" value="Topo_IA_cen_sub2"/>
</dbReference>
<dbReference type="InterPro" id="IPR006171">
    <property type="entry name" value="TOPRIM_dom"/>
</dbReference>
<dbReference type="PROSITE" id="PS52039">
    <property type="entry name" value="TOPO_IA_2"/>
    <property type="match status" value="1"/>
</dbReference>
<keyword evidence="16" id="KW-1185">Reference proteome</keyword>
<keyword evidence="7" id="KW-0238">DNA-binding</keyword>
<evidence type="ECO:0000256" key="2">
    <source>
        <dbReference type="ARBA" id="ARBA00009446"/>
    </source>
</evidence>
<dbReference type="Pfam" id="PF01751">
    <property type="entry name" value="Toprim"/>
    <property type="match status" value="1"/>
</dbReference>
<dbReference type="Proteomes" id="UP001565236">
    <property type="component" value="Unassembled WGS sequence"/>
</dbReference>
<dbReference type="EMBL" id="JBCLUF010000002">
    <property type="protein sequence ID" value="MEY8661429.1"/>
    <property type="molecule type" value="Genomic_DNA"/>
</dbReference>
<dbReference type="InterPro" id="IPR003602">
    <property type="entry name" value="Topo_IA_DNA-bd_dom"/>
</dbReference>
<evidence type="ECO:0000256" key="10">
    <source>
        <dbReference type="ARBA" id="ARBA00031985"/>
    </source>
</evidence>
<dbReference type="SMART" id="SM00437">
    <property type="entry name" value="TOP1Ac"/>
    <property type="match status" value="1"/>
</dbReference>
<dbReference type="Gene3D" id="1.10.460.10">
    <property type="entry name" value="Topoisomerase I, domain 2"/>
    <property type="match status" value="1"/>
</dbReference>
<dbReference type="Pfam" id="PF01131">
    <property type="entry name" value="Topoisom_bac"/>
    <property type="match status" value="1"/>
</dbReference>
<evidence type="ECO:0000256" key="5">
    <source>
        <dbReference type="ARBA" id="ARBA00022842"/>
    </source>
</evidence>
<dbReference type="RefSeq" id="WP_369940023.1">
    <property type="nucleotide sequence ID" value="NZ_JBCLUF010000002.1"/>
</dbReference>
<keyword evidence="5" id="KW-0460">Magnesium</keyword>
<sequence>MTTVILAEKPKQAASYAKAFSESTRKDGYYQVSDRILPDETFLTYGFGHLVELSKPEYYGKTGMGLENLPIFPDKFHYDVTENSSKQFYVVKDLLERADTIVVATDCDREGENIAWSIMKKAKIDTSSKEIKRLWINSLEKAVIRQGFSNLKDDRNYYKYYLEAEARKKSDWLVGMNLTELYSILLQRHGLNKILSIGRVQTPTLYMIEQRDRSIAEFKSSDYYELEIESTDLKPKFTAKLSPLQRFEDQNSLNVFKQAKGLANGVNHATVKSIENEQKATPSPMLFSLSSLQSEVNRRFKASASETLAAVQNLYEAGLLSYPRTDCNYITQAEYDYLKENIQTYGALIDGSLNFTQFEAKKRYVDGNKVQEHYAIIPTKQVASQEQYDEFSELEKKVYWLVISTTIAMFLEPYRYNETSMIFNLGQLEFVTKGKILIDQGWKKLFGIKQSDTDLPSLDIGKTVTVELREIKKQTKPPKAYTEGTLITAMKTAGKTLSDKKAQAILKDVKGIGTEATRANIISGLQKKGYLVNKKNELHVTDLGKILCRAVESSRLLTSVEMTAKWEEKLQQISKESYSQDAFLDQIKKFISELLLRVPETVENDVRLKEEAAKVAAEDAIGVCPKCHQGQVIDKGKFYGCSNYDKSGCRFSISKDLMQQSFSKEDIKKLLAGKKTSVINGLVGKKGKAFSARFFLDDNAELKLEFASKKRFSKKKK</sequence>
<dbReference type="PROSITE" id="PS50880">
    <property type="entry name" value="TOPRIM"/>
    <property type="match status" value="1"/>
</dbReference>
<evidence type="ECO:0000256" key="9">
    <source>
        <dbReference type="ARBA" id="ARBA00030003"/>
    </source>
</evidence>
<gene>
    <name evidence="15" type="primary">topB</name>
    <name evidence="15" type="ORF">AALT52_00765</name>
</gene>
<dbReference type="InterPro" id="IPR013824">
    <property type="entry name" value="Topo_IA_cen_sub1"/>
</dbReference>
<keyword evidence="4" id="KW-0479">Metal-binding</keyword>
<evidence type="ECO:0000313" key="16">
    <source>
        <dbReference type="Proteomes" id="UP001565236"/>
    </source>
</evidence>
<evidence type="ECO:0000256" key="8">
    <source>
        <dbReference type="ARBA" id="ARBA00023235"/>
    </source>
</evidence>
<proteinExistence type="inferred from homology"/>
<dbReference type="InterPro" id="IPR005738">
    <property type="entry name" value="TopoIII"/>
</dbReference>
<dbReference type="Gene3D" id="2.70.20.10">
    <property type="entry name" value="Topoisomerase I, domain 3"/>
    <property type="match status" value="1"/>
</dbReference>
<dbReference type="InterPro" id="IPR025589">
    <property type="entry name" value="Toprim_C_rpt"/>
</dbReference>
<reference evidence="15 16" key="1">
    <citation type="submission" date="2024-03" db="EMBL/GenBank/DDBJ databases">
        <title>Mouse gut bacterial collection (mGBC) of GemPharmatech.</title>
        <authorList>
            <person name="He Y."/>
            <person name="Dong L."/>
            <person name="Wu D."/>
            <person name="Gao X."/>
            <person name="Lin Z."/>
        </authorList>
    </citation>
    <scope>NUCLEOTIDE SEQUENCE [LARGE SCALE GENOMIC DNA]</scope>
    <source>
        <strain evidence="15 16">15-30</strain>
    </source>
</reference>
<comment type="caution">
    <text evidence="15">The sequence shown here is derived from an EMBL/GenBank/DDBJ whole genome shotgun (WGS) entry which is preliminary data.</text>
</comment>
<dbReference type="PRINTS" id="PR00417">
    <property type="entry name" value="PRTPISMRASEI"/>
</dbReference>
<dbReference type="SMART" id="SM00436">
    <property type="entry name" value="TOP1Bc"/>
    <property type="match status" value="1"/>
</dbReference>
<keyword evidence="6" id="KW-0799">Topoisomerase</keyword>
<comment type="similarity">
    <text evidence="2">Belongs to the type IA topoisomerase family.</text>
</comment>
<dbReference type="NCBIfam" id="TIGR01056">
    <property type="entry name" value="topB"/>
    <property type="match status" value="1"/>
</dbReference>
<evidence type="ECO:0000259" key="14">
    <source>
        <dbReference type="PROSITE" id="PS52039"/>
    </source>
</evidence>
<evidence type="ECO:0000256" key="7">
    <source>
        <dbReference type="ARBA" id="ARBA00023125"/>
    </source>
</evidence>
<accession>A0ABV4DME9</accession>
<evidence type="ECO:0000256" key="3">
    <source>
        <dbReference type="ARBA" id="ARBA00012891"/>
    </source>
</evidence>
<dbReference type="PROSITE" id="PS00396">
    <property type="entry name" value="TOPO_IA_1"/>
    <property type="match status" value="1"/>
</dbReference>
<dbReference type="CDD" id="cd00186">
    <property type="entry name" value="TOP1Ac"/>
    <property type="match status" value="1"/>
</dbReference>
<dbReference type="InterPro" id="IPR023405">
    <property type="entry name" value="Topo_IA_core_domain"/>
</dbReference>
<dbReference type="InterPro" id="IPR013826">
    <property type="entry name" value="Topo_IA_cen_sub3"/>
</dbReference>
<evidence type="ECO:0000313" key="15">
    <source>
        <dbReference type="EMBL" id="MEY8661429.1"/>
    </source>
</evidence>
<dbReference type="Gene3D" id="3.40.50.140">
    <property type="match status" value="1"/>
</dbReference>
<keyword evidence="8 15" id="KW-0413">Isomerase</keyword>
<evidence type="ECO:0000259" key="13">
    <source>
        <dbReference type="PROSITE" id="PS50880"/>
    </source>
</evidence>
<dbReference type="InterPro" id="IPR034144">
    <property type="entry name" value="TOPRIM_TopoIII"/>
</dbReference>
<feature type="domain" description="Toprim" evidence="13">
    <location>
        <begin position="2"/>
        <end position="132"/>
    </location>
</feature>
<dbReference type="Gene3D" id="1.10.290.10">
    <property type="entry name" value="Topoisomerase I, domain 4"/>
    <property type="match status" value="1"/>
</dbReference>
<dbReference type="PANTHER" id="PTHR11390:SF21">
    <property type="entry name" value="DNA TOPOISOMERASE 3-ALPHA"/>
    <property type="match status" value="1"/>
</dbReference>
<evidence type="ECO:0000256" key="1">
    <source>
        <dbReference type="ARBA" id="ARBA00000213"/>
    </source>
</evidence>
<evidence type="ECO:0000256" key="12">
    <source>
        <dbReference type="ARBA" id="ARBA00032877"/>
    </source>
</evidence>
<evidence type="ECO:0000256" key="6">
    <source>
        <dbReference type="ARBA" id="ARBA00023029"/>
    </source>
</evidence>
<feature type="domain" description="Topo IA-type catalytic" evidence="14">
    <location>
        <begin position="157"/>
        <end position="595"/>
    </location>
</feature>
<dbReference type="GO" id="GO:0003917">
    <property type="term" value="F:DNA topoisomerase type I (single strand cut, ATP-independent) activity"/>
    <property type="evidence" value="ECO:0007669"/>
    <property type="project" value="UniProtKB-EC"/>
</dbReference>